<dbReference type="KEGG" id="fsa:C5Q98_01330"/>
<dbReference type="AlphaFoldDB" id="A0A2S0KLR0"/>
<evidence type="ECO:0000256" key="1">
    <source>
        <dbReference type="ARBA" id="ARBA00008945"/>
    </source>
</evidence>
<evidence type="ECO:0000256" key="6">
    <source>
        <dbReference type="ARBA" id="ARBA00035255"/>
    </source>
</evidence>
<dbReference type="OrthoDB" id="9809045at2"/>
<dbReference type="PROSITE" id="PS00585">
    <property type="entry name" value="RIBOSOMAL_S5"/>
    <property type="match status" value="1"/>
</dbReference>
<evidence type="ECO:0000256" key="8">
    <source>
        <dbReference type="HAMAP-Rule" id="MF_01307"/>
    </source>
</evidence>
<dbReference type="Pfam" id="PF00333">
    <property type="entry name" value="Ribosomal_S5"/>
    <property type="match status" value="1"/>
</dbReference>
<dbReference type="PANTHER" id="PTHR48277:SF1">
    <property type="entry name" value="MITOCHONDRIAL RIBOSOMAL PROTEIN S5"/>
    <property type="match status" value="1"/>
</dbReference>
<comment type="subunit">
    <text evidence="7 8">Part of the 30S ribosomal subunit. Contacts proteins S4 and S8.</text>
</comment>
<keyword evidence="2 8" id="KW-0699">rRNA-binding</keyword>
<dbReference type="InterPro" id="IPR018192">
    <property type="entry name" value="Ribosomal_uS5_N_CS"/>
</dbReference>
<dbReference type="SUPFAM" id="SSF54768">
    <property type="entry name" value="dsRNA-binding domain-like"/>
    <property type="match status" value="1"/>
</dbReference>
<organism evidence="11 12">
    <name type="scientific">Fastidiosipila sanguinis</name>
    <dbReference type="NCBI Taxonomy" id="236753"/>
    <lineage>
        <taxon>Bacteria</taxon>
        <taxon>Bacillati</taxon>
        <taxon>Bacillota</taxon>
        <taxon>Clostridia</taxon>
        <taxon>Eubacteriales</taxon>
        <taxon>Oscillospiraceae</taxon>
        <taxon>Fastidiosipila</taxon>
    </lineage>
</organism>
<dbReference type="GO" id="GO:0015935">
    <property type="term" value="C:small ribosomal subunit"/>
    <property type="evidence" value="ECO:0007669"/>
    <property type="project" value="InterPro"/>
</dbReference>
<dbReference type="HAMAP" id="MF_01307_B">
    <property type="entry name" value="Ribosomal_uS5_B"/>
    <property type="match status" value="1"/>
</dbReference>
<gene>
    <name evidence="8" type="primary">rpsE</name>
    <name evidence="11" type="ORF">C5Q98_01330</name>
</gene>
<proteinExistence type="inferred from homology"/>
<comment type="function">
    <text evidence="8">With S4 and S12 plays an important role in translational accuracy.</text>
</comment>
<dbReference type="FunFam" id="3.30.230.10:FF:000002">
    <property type="entry name" value="30S ribosomal protein S5"/>
    <property type="match status" value="1"/>
</dbReference>
<evidence type="ECO:0000259" key="10">
    <source>
        <dbReference type="PROSITE" id="PS50881"/>
    </source>
</evidence>
<comment type="similarity">
    <text evidence="1 8 9">Belongs to the universal ribosomal protein uS5 family.</text>
</comment>
<dbReference type="RefSeq" id="WP_106011947.1">
    <property type="nucleotide sequence ID" value="NZ_CP027226.1"/>
</dbReference>
<dbReference type="PANTHER" id="PTHR48277">
    <property type="entry name" value="MITOCHONDRIAL RIBOSOMAL PROTEIN S5"/>
    <property type="match status" value="1"/>
</dbReference>
<keyword evidence="12" id="KW-1185">Reference proteome</keyword>
<comment type="domain">
    <text evidence="8">The N-terminal domain interacts with the head of the 30S subunit; the C-terminal domain interacts with the body and contacts protein S4. The interaction surface between S4 and S5 is involved in control of translational fidelity.</text>
</comment>
<reference evidence="12" key="1">
    <citation type="submission" date="2018-02" db="EMBL/GenBank/DDBJ databases">
        <authorList>
            <person name="Holder M.E."/>
            <person name="Ajami N.J."/>
            <person name="Petrosino J.F."/>
        </authorList>
    </citation>
    <scope>NUCLEOTIDE SEQUENCE [LARGE SCALE GENOMIC DNA]</scope>
    <source>
        <strain evidence="12">CCUG 47711</strain>
    </source>
</reference>
<feature type="domain" description="S5 DRBM" evidence="10">
    <location>
        <begin position="9"/>
        <end position="72"/>
    </location>
</feature>
<dbReference type="GO" id="GO:0005737">
    <property type="term" value="C:cytoplasm"/>
    <property type="evidence" value="ECO:0007669"/>
    <property type="project" value="UniProtKB-ARBA"/>
</dbReference>
<dbReference type="FunFam" id="3.30.160.20:FF:000001">
    <property type="entry name" value="30S ribosomal protein S5"/>
    <property type="match status" value="1"/>
</dbReference>
<evidence type="ECO:0000256" key="9">
    <source>
        <dbReference type="RuleBase" id="RU003823"/>
    </source>
</evidence>
<dbReference type="Gene3D" id="3.30.230.10">
    <property type="match status" value="1"/>
</dbReference>
<evidence type="ECO:0000256" key="3">
    <source>
        <dbReference type="ARBA" id="ARBA00022884"/>
    </source>
</evidence>
<evidence type="ECO:0000256" key="5">
    <source>
        <dbReference type="ARBA" id="ARBA00023274"/>
    </source>
</evidence>
<protein>
    <recommendedName>
        <fullName evidence="6 8">Small ribosomal subunit protein uS5</fullName>
    </recommendedName>
</protein>
<dbReference type="InterPro" id="IPR014721">
    <property type="entry name" value="Ribsml_uS5_D2-typ_fold_subgr"/>
</dbReference>
<keyword evidence="4 8" id="KW-0689">Ribosomal protein</keyword>
<dbReference type="Proteomes" id="UP000237947">
    <property type="component" value="Chromosome"/>
</dbReference>
<dbReference type="Gene3D" id="3.30.160.20">
    <property type="match status" value="1"/>
</dbReference>
<keyword evidence="3 8" id="KW-0694">RNA-binding</keyword>
<keyword evidence="5 8" id="KW-0687">Ribonucleoprotein</keyword>
<dbReference type="InterPro" id="IPR013810">
    <property type="entry name" value="Ribosomal_uS5_N"/>
</dbReference>
<dbReference type="EMBL" id="CP027226">
    <property type="protein sequence ID" value="AVM41961.1"/>
    <property type="molecule type" value="Genomic_DNA"/>
</dbReference>
<dbReference type="GO" id="GO:0019843">
    <property type="term" value="F:rRNA binding"/>
    <property type="evidence" value="ECO:0007669"/>
    <property type="project" value="UniProtKB-UniRule"/>
</dbReference>
<sequence length="163" mass="17155">MENKYEPEIMDRVVSISRVAKTVKGGRNMRFRALVVVGDGHGRVGAGIGKSIEIPEAIRKAKESAIKSMVDVTTDGTTIPHRYIGEFGAGKVLVMPAKPGTGVIAGGAARAVVELAGIKDIRTKSLGTANPLNVVNATIDALGKLRAVEDVAKTRGKNPEEIL</sequence>
<dbReference type="GO" id="GO:0006412">
    <property type="term" value="P:translation"/>
    <property type="evidence" value="ECO:0007669"/>
    <property type="project" value="UniProtKB-UniRule"/>
</dbReference>
<evidence type="ECO:0000256" key="2">
    <source>
        <dbReference type="ARBA" id="ARBA00022730"/>
    </source>
</evidence>
<evidence type="ECO:0000256" key="7">
    <source>
        <dbReference type="ARBA" id="ARBA00062000"/>
    </source>
</evidence>
<dbReference type="NCBIfam" id="TIGR01021">
    <property type="entry name" value="rpsE_bact"/>
    <property type="match status" value="1"/>
</dbReference>
<dbReference type="SUPFAM" id="SSF54211">
    <property type="entry name" value="Ribosomal protein S5 domain 2-like"/>
    <property type="match status" value="1"/>
</dbReference>
<dbReference type="PROSITE" id="PS50881">
    <property type="entry name" value="S5_DSRBD"/>
    <property type="match status" value="1"/>
</dbReference>
<evidence type="ECO:0000256" key="4">
    <source>
        <dbReference type="ARBA" id="ARBA00022980"/>
    </source>
</evidence>
<dbReference type="GO" id="GO:0003735">
    <property type="term" value="F:structural constituent of ribosome"/>
    <property type="evidence" value="ECO:0007669"/>
    <property type="project" value="UniProtKB-UniRule"/>
</dbReference>
<name>A0A2S0KLR0_9FIRM</name>
<dbReference type="InterPro" id="IPR005324">
    <property type="entry name" value="Ribosomal_uS5_C"/>
</dbReference>
<dbReference type="InterPro" id="IPR000851">
    <property type="entry name" value="Ribosomal_uS5"/>
</dbReference>
<comment type="function">
    <text evidence="8">Located at the back of the 30S subunit body where it stabilizes the conformation of the head with respect to the body.</text>
</comment>
<dbReference type="InterPro" id="IPR005712">
    <property type="entry name" value="Ribosomal_uS5_bac-type"/>
</dbReference>
<dbReference type="Pfam" id="PF03719">
    <property type="entry name" value="Ribosomal_S5_C"/>
    <property type="match status" value="1"/>
</dbReference>
<evidence type="ECO:0000313" key="11">
    <source>
        <dbReference type="EMBL" id="AVM41961.1"/>
    </source>
</evidence>
<dbReference type="GO" id="GO:0042254">
    <property type="term" value="P:ribosome biogenesis"/>
    <property type="evidence" value="ECO:0007669"/>
    <property type="project" value="UniProtKB-ARBA"/>
</dbReference>
<evidence type="ECO:0000313" key="12">
    <source>
        <dbReference type="Proteomes" id="UP000237947"/>
    </source>
</evidence>
<accession>A0A2S0KLR0</accession>
<dbReference type="InterPro" id="IPR020568">
    <property type="entry name" value="Ribosomal_Su5_D2-typ_SF"/>
</dbReference>